<keyword evidence="2" id="KW-1185">Reference proteome</keyword>
<dbReference type="KEGG" id="omr:OXIME_000117"/>
<evidence type="ECO:0000313" key="1">
    <source>
        <dbReference type="EMBL" id="WYX99582.1"/>
    </source>
</evidence>
<organism evidence="1 2">
    <name type="scientific">Oxyplasma meridianum</name>
    <dbReference type="NCBI Taxonomy" id="3073602"/>
    <lineage>
        <taxon>Archaea</taxon>
        <taxon>Methanobacteriati</taxon>
        <taxon>Thermoplasmatota</taxon>
        <taxon>Thermoplasmata</taxon>
        <taxon>Thermoplasmatales</taxon>
        <taxon>Thermoplasmataceae</taxon>
        <taxon>Oxyplasma</taxon>
    </lineage>
</organism>
<dbReference type="InterPro" id="IPR015946">
    <property type="entry name" value="KH_dom-like_a/b"/>
</dbReference>
<dbReference type="AlphaFoldDB" id="A0AAX4NEG6"/>
<reference evidence="1 2" key="1">
    <citation type="submission" date="2023-09" db="EMBL/GenBank/DDBJ databases">
        <authorList>
            <person name="Golyshina O.V."/>
            <person name="Lunev E.A."/>
            <person name="Bargiela R."/>
            <person name="Gaines M.C."/>
            <person name="Daum B."/>
            <person name="Bale N.J."/>
            <person name="Koenen M."/>
            <person name="Sinninghe Damst J.S."/>
            <person name="Yakimov M."/>
            <person name="Golyshin P.N."/>
        </authorList>
    </citation>
    <scope>NUCLEOTIDE SEQUENCE [LARGE SCALE GENOMIC DNA]</scope>
    <source>
        <strain evidence="1 2">M1</strain>
    </source>
</reference>
<dbReference type="EMBL" id="CP133772">
    <property type="protein sequence ID" value="WYX99582.1"/>
    <property type="molecule type" value="Genomic_DNA"/>
</dbReference>
<dbReference type="SUPFAM" id="SSF82784">
    <property type="entry name" value="OsmC-like"/>
    <property type="match status" value="1"/>
</dbReference>
<dbReference type="GeneID" id="95966839"/>
<proteinExistence type="predicted"/>
<accession>A0AAX4NEG6</accession>
<dbReference type="PANTHER" id="PTHR35368:SF1">
    <property type="entry name" value="HYDROPEROXIDE REDUCTASE"/>
    <property type="match status" value="1"/>
</dbReference>
<dbReference type="InterPro" id="IPR052924">
    <property type="entry name" value="OsmC/Ohr_hydroprdx_reductase"/>
</dbReference>
<dbReference type="RefSeq" id="WP_393971550.1">
    <property type="nucleotide sequence ID" value="NZ_CP133772.1"/>
</dbReference>
<dbReference type="InterPro" id="IPR003718">
    <property type="entry name" value="OsmC/Ohr_fam"/>
</dbReference>
<dbReference type="Pfam" id="PF02566">
    <property type="entry name" value="OsmC"/>
    <property type="match status" value="1"/>
</dbReference>
<dbReference type="Gene3D" id="3.30.300.20">
    <property type="match status" value="1"/>
</dbReference>
<dbReference type="Proteomes" id="UP001451606">
    <property type="component" value="Chromosome"/>
</dbReference>
<sequence length="186" mass="20453">MGETENVKSKHHMLSGIIMGKRVNNVDLELLKANAAKASEKEGHFDIEKQINGDFHMNGSPMFTAELMSENAKFIMGADEPTVLGGMGIHATPLNYLMFGVMSCFASTVAIQAARKGITLERLKVRGHLYYDIGPVLMDSDYPIIKAMKLEIDSDKDLQEVIKLSVKVCPALFAIANPIKTEVVQI</sequence>
<evidence type="ECO:0000313" key="2">
    <source>
        <dbReference type="Proteomes" id="UP001451606"/>
    </source>
</evidence>
<dbReference type="InterPro" id="IPR036102">
    <property type="entry name" value="OsmC/Ohrsf"/>
</dbReference>
<name>A0AAX4NEG6_9ARCH</name>
<dbReference type="PANTHER" id="PTHR35368">
    <property type="entry name" value="HYDROPEROXIDE REDUCTASE"/>
    <property type="match status" value="1"/>
</dbReference>
<protein>
    <submittedName>
        <fullName evidence="1">OsmC family protein</fullName>
    </submittedName>
</protein>
<gene>
    <name evidence="1" type="ORF">OXIME_000117</name>
</gene>